<dbReference type="InterPro" id="IPR004419">
    <property type="entry name" value="Pept_A31_hyd_express"/>
</dbReference>
<protein>
    <submittedName>
        <fullName evidence="8">Hydrogenase maturation protease</fullName>
    </submittedName>
</protein>
<proteinExistence type="inferred from homology"/>
<dbReference type="RefSeq" id="WP_093688584.1">
    <property type="nucleotide sequence ID" value="NZ_FNBU01000005.1"/>
</dbReference>
<keyword evidence="9" id="KW-1185">Reference proteome</keyword>
<evidence type="ECO:0000256" key="2">
    <source>
        <dbReference type="ARBA" id="ARBA00022596"/>
    </source>
</evidence>
<feature type="binding site" evidence="7">
    <location>
        <position position="17"/>
    </location>
    <ligand>
        <name>Ni(2+)</name>
        <dbReference type="ChEBI" id="CHEBI:49786"/>
    </ligand>
</feature>
<comment type="similarity">
    <text evidence="1">Belongs to the peptidase A31 family.</text>
</comment>
<evidence type="ECO:0000256" key="7">
    <source>
        <dbReference type="PIRSR" id="PIRSR604419-1"/>
    </source>
</evidence>
<dbReference type="PRINTS" id="PR00446">
    <property type="entry name" value="HYDRGNUPTAKE"/>
</dbReference>
<evidence type="ECO:0000256" key="4">
    <source>
        <dbReference type="ARBA" id="ARBA00022723"/>
    </source>
</evidence>
<dbReference type="Gene3D" id="3.40.50.1450">
    <property type="entry name" value="HybD-like"/>
    <property type="match status" value="1"/>
</dbReference>
<keyword evidence="2 7" id="KW-0533">Nickel</keyword>
<keyword evidence="5" id="KW-0064">Aspartyl protease</keyword>
<evidence type="ECO:0000256" key="1">
    <source>
        <dbReference type="ARBA" id="ARBA00006814"/>
    </source>
</evidence>
<accession>A0A1G7JJC0</accession>
<dbReference type="FunFam" id="3.40.50.1450:FF:000002">
    <property type="entry name" value="Hydrogenase 1 maturation protease"/>
    <property type="match status" value="1"/>
</dbReference>
<name>A0A1G7JJC0_9FIRM</name>
<dbReference type="SUPFAM" id="SSF53163">
    <property type="entry name" value="HybD-like"/>
    <property type="match status" value="1"/>
</dbReference>
<dbReference type="GO" id="GO:0046872">
    <property type="term" value="F:metal ion binding"/>
    <property type="evidence" value="ECO:0007669"/>
    <property type="project" value="UniProtKB-KW"/>
</dbReference>
<dbReference type="InterPro" id="IPR023430">
    <property type="entry name" value="Pept_HybD-like_dom_sf"/>
</dbReference>
<dbReference type="InterPro" id="IPR000671">
    <property type="entry name" value="Peptidase_A31"/>
</dbReference>
<gene>
    <name evidence="8" type="ORF">SAMN05660235_00944</name>
</gene>
<dbReference type="Pfam" id="PF01750">
    <property type="entry name" value="HycI"/>
    <property type="match status" value="1"/>
</dbReference>
<dbReference type="GO" id="GO:0016485">
    <property type="term" value="P:protein processing"/>
    <property type="evidence" value="ECO:0007669"/>
    <property type="project" value="InterPro"/>
</dbReference>
<dbReference type="NCBIfam" id="TIGR00072">
    <property type="entry name" value="hydrog_prot"/>
    <property type="match status" value="1"/>
</dbReference>
<dbReference type="Proteomes" id="UP000243333">
    <property type="component" value="Unassembled WGS sequence"/>
</dbReference>
<keyword evidence="3 8" id="KW-0645">Protease</keyword>
<evidence type="ECO:0000256" key="6">
    <source>
        <dbReference type="ARBA" id="ARBA00022801"/>
    </source>
</evidence>
<organism evidence="8 9">
    <name type="scientific">Sporolituus thermophilus DSM 23256</name>
    <dbReference type="NCBI Taxonomy" id="1123285"/>
    <lineage>
        <taxon>Bacteria</taxon>
        <taxon>Bacillati</taxon>
        <taxon>Bacillota</taxon>
        <taxon>Negativicutes</taxon>
        <taxon>Selenomonadales</taxon>
        <taxon>Sporomusaceae</taxon>
        <taxon>Sporolituus</taxon>
    </lineage>
</organism>
<dbReference type="PANTHER" id="PTHR30302:SF1">
    <property type="entry name" value="HYDROGENASE 2 MATURATION PROTEASE"/>
    <property type="match status" value="1"/>
</dbReference>
<dbReference type="GO" id="GO:0004190">
    <property type="term" value="F:aspartic-type endopeptidase activity"/>
    <property type="evidence" value="ECO:0007669"/>
    <property type="project" value="UniProtKB-KW"/>
</dbReference>
<evidence type="ECO:0000313" key="9">
    <source>
        <dbReference type="Proteomes" id="UP000243333"/>
    </source>
</evidence>
<dbReference type="EMBL" id="FNBU01000005">
    <property type="protein sequence ID" value="SDF24986.1"/>
    <property type="molecule type" value="Genomic_DNA"/>
</dbReference>
<evidence type="ECO:0000313" key="8">
    <source>
        <dbReference type="EMBL" id="SDF24986.1"/>
    </source>
</evidence>
<dbReference type="CDD" id="cd06062">
    <property type="entry name" value="H2MP_MemB-H2up"/>
    <property type="match status" value="1"/>
</dbReference>
<dbReference type="NCBIfam" id="TIGR00140">
    <property type="entry name" value="hupD"/>
    <property type="match status" value="1"/>
</dbReference>
<dbReference type="OrthoDB" id="9794619at2"/>
<feature type="binding site" evidence="7">
    <location>
        <position position="63"/>
    </location>
    <ligand>
        <name>Ni(2+)</name>
        <dbReference type="ChEBI" id="CHEBI:49786"/>
    </ligand>
</feature>
<dbReference type="GO" id="GO:0008047">
    <property type="term" value="F:enzyme activator activity"/>
    <property type="evidence" value="ECO:0007669"/>
    <property type="project" value="InterPro"/>
</dbReference>
<dbReference type="AlphaFoldDB" id="A0A1G7JJC0"/>
<reference evidence="9" key="1">
    <citation type="submission" date="2016-10" db="EMBL/GenBank/DDBJ databases">
        <authorList>
            <person name="Varghese N."/>
            <person name="Submissions S."/>
        </authorList>
    </citation>
    <scope>NUCLEOTIDE SEQUENCE [LARGE SCALE GENOMIC DNA]</scope>
    <source>
        <strain evidence="9">DSM 23256</strain>
    </source>
</reference>
<keyword evidence="6" id="KW-0378">Hydrolase</keyword>
<evidence type="ECO:0000256" key="3">
    <source>
        <dbReference type="ARBA" id="ARBA00022670"/>
    </source>
</evidence>
<sequence>MKQVTVLGIGNILLQDEGFGVRAVEELLRRYTFPPYVQVLDGGTLGMELLRFLTGTDKLIIIDAVKGDGPPGTLYEFKNQAVKSYFKEKVSMHELGIQDVLATLEILGQPIMEITVFGVQPDLLDIGLELSPLAAAVIDPVVARVVRQLESWQVEVMKNDATI</sequence>
<dbReference type="STRING" id="1123285.SAMN05660235_00944"/>
<evidence type="ECO:0000256" key="5">
    <source>
        <dbReference type="ARBA" id="ARBA00022750"/>
    </source>
</evidence>
<feature type="binding site" evidence="7">
    <location>
        <position position="93"/>
    </location>
    <ligand>
        <name>Ni(2+)</name>
        <dbReference type="ChEBI" id="CHEBI:49786"/>
    </ligand>
</feature>
<keyword evidence="4 7" id="KW-0479">Metal-binding</keyword>
<dbReference type="PANTHER" id="PTHR30302">
    <property type="entry name" value="HYDROGENASE 1 MATURATION PROTEASE"/>
    <property type="match status" value="1"/>
</dbReference>